<feature type="transmembrane region" description="Helical" evidence="1">
    <location>
        <begin position="116"/>
        <end position="134"/>
    </location>
</feature>
<dbReference type="GO" id="GO:0003677">
    <property type="term" value="F:DNA binding"/>
    <property type="evidence" value="ECO:0007669"/>
    <property type="project" value="InterPro"/>
</dbReference>
<reference evidence="3 4" key="1">
    <citation type="submission" date="2016-01" db="EMBL/GenBank/DDBJ databases">
        <authorList>
            <person name="Oliw E.H."/>
        </authorList>
    </citation>
    <scope>NUCLEOTIDE SEQUENCE [LARGE SCALE GENOMIC DNA]</scope>
    <source>
        <strain evidence="3 4">DY10</strain>
    </source>
</reference>
<feature type="transmembrane region" description="Helical" evidence="1">
    <location>
        <begin position="12"/>
        <end position="30"/>
    </location>
</feature>
<dbReference type="RefSeq" id="WP_077130715.1">
    <property type="nucleotide sequence ID" value="NZ_CP014263.1"/>
</dbReference>
<evidence type="ECO:0000259" key="2">
    <source>
        <dbReference type="PROSITE" id="PS50930"/>
    </source>
</evidence>
<dbReference type="Gene3D" id="2.40.50.1020">
    <property type="entry name" value="LytTr DNA-binding domain"/>
    <property type="match status" value="1"/>
</dbReference>
<organism evidence="3 4">
    <name type="scientific">Spirosoma montaniterrae</name>
    <dbReference type="NCBI Taxonomy" id="1178516"/>
    <lineage>
        <taxon>Bacteria</taxon>
        <taxon>Pseudomonadati</taxon>
        <taxon>Bacteroidota</taxon>
        <taxon>Cytophagia</taxon>
        <taxon>Cytophagales</taxon>
        <taxon>Cytophagaceae</taxon>
        <taxon>Spirosoma</taxon>
    </lineage>
</organism>
<keyword evidence="4" id="KW-1185">Reference proteome</keyword>
<dbReference type="OrthoDB" id="821921at2"/>
<protein>
    <recommendedName>
        <fullName evidence="2">HTH LytTR-type domain-containing protein</fullName>
    </recommendedName>
</protein>
<evidence type="ECO:0000313" key="4">
    <source>
        <dbReference type="Proteomes" id="UP000187941"/>
    </source>
</evidence>
<dbReference type="PROSITE" id="PS50930">
    <property type="entry name" value="HTH_LYTTR"/>
    <property type="match status" value="1"/>
</dbReference>
<keyword evidence="1" id="KW-0472">Membrane</keyword>
<name>A0A1P9WV51_9BACT</name>
<dbReference type="Pfam" id="PF04397">
    <property type="entry name" value="LytTR"/>
    <property type="match status" value="1"/>
</dbReference>
<keyword evidence="1" id="KW-0812">Transmembrane</keyword>
<dbReference type="EMBL" id="CP014263">
    <property type="protein sequence ID" value="AQG79276.1"/>
    <property type="molecule type" value="Genomic_DNA"/>
</dbReference>
<dbReference type="InterPro" id="IPR007492">
    <property type="entry name" value="LytTR_DNA-bd_dom"/>
</dbReference>
<accession>A0A1P9WV51</accession>
<proteinExistence type="predicted"/>
<gene>
    <name evidence="3" type="ORF">AWR27_08015</name>
</gene>
<dbReference type="KEGG" id="smon:AWR27_08015"/>
<dbReference type="STRING" id="1178516.AWR27_08015"/>
<feature type="transmembrane region" description="Helical" evidence="1">
    <location>
        <begin position="75"/>
        <end position="96"/>
    </location>
</feature>
<evidence type="ECO:0000256" key="1">
    <source>
        <dbReference type="SAM" id="Phobius"/>
    </source>
</evidence>
<sequence length="264" mass="29863">MQLTYSAFKRPVFSAMWLLWIAITVLFLYERTYLIQKAGLPYFVQCAVIRVGLLLLLCQIHLRVLVAGFLAHRRFLAYGVLTALSIVAYLLLQGAYDRYLFGFVIGDQQRQGWLSNTPYNTVSTIWYLLITYLIQRGMTLAVRPQITTPPPTVSSDIVLDAFNIKTGTTHVRLPFAAVTYAKGLKDYTLIHTETNRYVMKGSIGKIADVLPADQFVRIHKSYIIAQCFIDGVTRQRVIVAGKSIPVGRAYANKLQQLGFTGRKF</sequence>
<keyword evidence="1" id="KW-1133">Transmembrane helix</keyword>
<feature type="transmembrane region" description="Helical" evidence="1">
    <location>
        <begin position="42"/>
        <end position="63"/>
    </location>
</feature>
<evidence type="ECO:0000313" key="3">
    <source>
        <dbReference type="EMBL" id="AQG79276.1"/>
    </source>
</evidence>
<feature type="domain" description="HTH LytTR-type" evidence="2">
    <location>
        <begin position="162"/>
        <end position="260"/>
    </location>
</feature>
<dbReference type="AlphaFoldDB" id="A0A1P9WV51"/>
<dbReference type="Proteomes" id="UP000187941">
    <property type="component" value="Chromosome"/>
</dbReference>
<dbReference type="SMART" id="SM00850">
    <property type="entry name" value="LytTR"/>
    <property type="match status" value="1"/>
</dbReference>